<dbReference type="OrthoDB" id="5135333at2759"/>
<evidence type="ECO:0000313" key="3">
    <source>
        <dbReference type="Proteomes" id="UP000736672"/>
    </source>
</evidence>
<name>A0A9P9H629_FUSSL</name>
<evidence type="ECO:0000313" key="2">
    <source>
        <dbReference type="EMBL" id="KAH7250779.1"/>
    </source>
</evidence>
<keyword evidence="3" id="KW-1185">Reference proteome</keyword>
<proteinExistence type="predicted"/>
<dbReference type="Pfam" id="PF06985">
    <property type="entry name" value="HET"/>
    <property type="match status" value="1"/>
</dbReference>
<evidence type="ECO:0000259" key="1">
    <source>
        <dbReference type="Pfam" id="PF06985"/>
    </source>
</evidence>
<dbReference type="AlphaFoldDB" id="A0A9P9H629"/>
<dbReference type="PANTHER" id="PTHR33112:SF12">
    <property type="entry name" value="HETEROKARYON INCOMPATIBILITY DOMAIN-CONTAINING PROTEIN"/>
    <property type="match status" value="1"/>
</dbReference>
<dbReference type="InterPro" id="IPR010730">
    <property type="entry name" value="HET"/>
</dbReference>
<accession>A0A9P9H629</accession>
<comment type="caution">
    <text evidence="2">The sequence shown here is derived from an EMBL/GenBank/DDBJ whole genome shotgun (WGS) entry which is preliminary data.</text>
</comment>
<dbReference type="PANTHER" id="PTHR33112">
    <property type="entry name" value="DOMAIN PROTEIN, PUTATIVE-RELATED"/>
    <property type="match status" value="1"/>
</dbReference>
<organism evidence="2 3">
    <name type="scientific">Fusarium solani</name>
    <name type="common">Filamentous fungus</name>
    <dbReference type="NCBI Taxonomy" id="169388"/>
    <lineage>
        <taxon>Eukaryota</taxon>
        <taxon>Fungi</taxon>
        <taxon>Dikarya</taxon>
        <taxon>Ascomycota</taxon>
        <taxon>Pezizomycotina</taxon>
        <taxon>Sordariomycetes</taxon>
        <taxon>Hypocreomycetidae</taxon>
        <taxon>Hypocreales</taxon>
        <taxon>Nectriaceae</taxon>
        <taxon>Fusarium</taxon>
        <taxon>Fusarium solani species complex</taxon>
    </lineage>
</organism>
<protein>
    <submittedName>
        <fullName evidence="2">Heterokaryon incompatibility protein-domain-containing protein</fullName>
    </submittedName>
</protein>
<feature type="domain" description="Heterokaryon incompatibility" evidence="1">
    <location>
        <begin position="172"/>
        <end position="325"/>
    </location>
</feature>
<reference evidence="2" key="1">
    <citation type="journal article" date="2021" name="Nat. Commun.">
        <title>Genetic determinants of endophytism in the Arabidopsis root mycobiome.</title>
        <authorList>
            <person name="Mesny F."/>
            <person name="Miyauchi S."/>
            <person name="Thiergart T."/>
            <person name="Pickel B."/>
            <person name="Atanasova L."/>
            <person name="Karlsson M."/>
            <person name="Huettel B."/>
            <person name="Barry K.W."/>
            <person name="Haridas S."/>
            <person name="Chen C."/>
            <person name="Bauer D."/>
            <person name="Andreopoulos W."/>
            <person name="Pangilinan J."/>
            <person name="LaButti K."/>
            <person name="Riley R."/>
            <person name="Lipzen A."/>
            <person name="Clum A."/>
            <person name="Drula E."/>
            <person name="Henrissat B."/>
            <person name="Kohler A."/>
            <person name="Grigoriev I.V."/>
            <person name="Martin F.M."/>
            <person name="Hacquard S."/>
        </authorList>
    </citation>
    <scope>NUCLEOTIDE SEQUENCE</scope>
    <source>
        <strain evidence="2">FSSC 5 MPI-SDFR-AT-0091</strain>
    </source>
</reference>
<dbReference type="Proteomes" id="UP000736672">
    <property type="component" value="Unassembled WGS sequence"/>
</dbReference>
<sequence>MTCDVCETIIDIYSAGFEEWDEEILGEVSTVLNSNCPHAESLRRAANFDRPITDFPNELLAIKKEGKQTGVRLGLAHLTPEDDIIFDNVSTTYMDLVSPRDSIDHPGQGILPDPKWIDLDIVRGWFSACKNSHQSQCGEPPWLKGVEPADPEWFIDVVDDCIVSPPGRGVDYVALSYTWGLGRNLKNTKATLDELRQPGALRVPKFAGQLPETIRNTIDIVRLLGERYLWVDALCIIQDDPASLGRNLNQMQLIYANSTFCVMAATGCGAEFGLRGLKGLSPERDLEMRIYDLADGNKLMAKPLSQDPTAGTKYSYHQRGWTFQEWLFSRRHLVFNHGPLLWQCQCSRWQETFKINPEADAQWSRLSRTKESALDPSPSIWDFMSMASTFNTKALTMQEDAPRAFAGIQAMLHRVHPGGLLYGLSEFFFEISLAWASLYSNIQRRQGSNAANTLQDGLPSWSWLGWEGDVNFPKDAEFQVMQPWNYHEQKVGFREPVTEWFTMATPDSTSRRRVRSEWHKYKTSFTEIASPQLPHGWKKQEYNRQHHPHDFYPPGGEPKNVFSHELNPQNGFKYPVPVLNWADTPSLSDQTQYLGCETSRAHLVVSKTTLIRAEDYERRIHFMEGNSTILSITMPDVASVEEIMDEKKRSSTLELVAFARGWSTWLGHDVERIDDEGSAGKIRIPGMDPRGCYFVLWVERRGVVSYRLASGEVLASWWEDNRDKQLAQVVLG</sequence>
<gene>
    <name evidence="2" type="ORF">B0J15DRAFT_527047</name>
</gene>
<dbReference type="EMBL" id="JAGTJS010000012">
    <property type="protein sequence ID" value="KAH7250779.1"/>
    <property type="molecule type" value="Genomic_DNA"/>
</dbReference>